<dbReference type="PRINTS" id="PR00038">
    <property type="entry name" value="HTHLUXR"/>
</dbReference>
<dbReference type="PANTHER" id="PTHR44688:SF16">
    <property type="entry name" value="DNA-BINDING TRANSCRIPTIONAL ACTIVATOR DEVR_DOSR"/>
    <property type="match status" value="1"/>
</dbReference>
<keyword evidence="2 6" id="KW-0238">DNA-binding</keyword>
<evidence type="ECO:0000256" key="4">
    <source>
        <dbReference type="SAM" id="MobiDB-lite"/>
    </source>
</evidence>
<feature type="compositionally biased region" description="Basic and acidic residues" evidence="4">
    <location>
        <begin position="1"/>
        <end position="19"/>
    </location>
</feature>
<sequence>MARDDLQPEPRRIQPESHKTPATSVQRDNPLPVQGVDQFIGAAFTTGTSYYYVLDLLRIEQPIQLSQSVQDILGLDPAGATIQCITDRIHPDDLAFVARAEKMAMTILDRDIGMDQASNYKISYCARLKIRDNSYRLFNQQVLILDADQTQGVTRSLRIHTDISHLIDKNNYKLSLLNILGGESLLNIDVLKKDAKPQATPSPFTRREVEVLRLLAEGRTSIYIASALEISANTVKNHRKNMLRKAECRTTGQLISKCVSEGLI</sequence>
<dbReference type="SMART" id="SM00421">
    <property type="entry name" value="HTH_LUXR"/>
    <property type="match status" value="1"/>
</dbReference>
<evidence type="ECO:0000313" key="8">
    <source>
        <dbReference type="Proteomes" id="UP000464675"/>
    </source>
</evidence>
<protein>
    <submittedName>
        <fullName evidence="6">DNA-binding NarL/FixJ family response regulator</fullName>
    </submittedName>
</protein>
<dbReference type="RefSeq" id="WP_161857057.1">
    <property type="nucleotide sequence ID" value="NZ_CP047491.1"/>
</dbReference>
<proteinExistence type="predicted"/>
<dbReference type="PROSITE" id="PS00622">
    <property type="entry name" value="HTH_LUXR_1"/>
    <property type="match status" value="1"/>
</dbReference>
<dbReference type="GO" id="GO:0006355">
    <property type="term" value="P:regulation of DNA-templated transcription"/>
    <property type="evidence" value="ECO:0007669"/>
    <property type="project" value="InterPro"/>
</dbReference>
<dbReference type="GO" id="GO:0003677">
    <property type="term" value="F:DNA binding"/>
    <property type="evidence" value="ECO:0007669"/>
    <property type="project" value="UniProtKB-KW"/>
</dbReference>
<keyword evidence="8" id="KW-1185">Reference proteome</keyword>
<reference evidence="6 9" key="2">
    <citation type="submission" date="2020-08" db="EMBL/GenBank/DDBJ databases">
        <title>Genomic Encyclopedia of Type Strains, Phase IV (KMG-IV): sequencing the most valuable type-strain genomes for metagenomic binning, comparative biology and taxonomic classification.</title>
        <authorList>
            <person name="Goeker M."/>
        </authorList>
    </citation>
    <scope>NUCLEOTIDE SEQUENCE [LARGE SCALE GENOMIC DNA]</scope>
    <source>
        <strain evidence="6 9">DSM 11525</strain>
    </source>
</reference>
<feature type="region of interest" description="Disordered" evidence="4">
    <location>
        <begin position="1"/>
        <end position="30"/>
    </location>
</feature>
<evidence type="ECO:0000256" key="2">
    <source>
        <dbReference type="ARBA" id="ARBA00023125"/>
    </source>
</evidence>
<evidence type="ECO:0000259" key="5">
    <source>
        <dbReference type="PROSITE" id="PS50043"/>
    </source>
</evidence>
<evidence type="ECO:0000256" key="3">
    <source>
        <dbReference type="ARBA" id="ARBA00023163"/>
    </source>
</evidence>
<dbReference type="InterPro" id="IPR016032">
    <property type="entry name" value="Sig_transdc_resp-reg_C-effctor"/>
</dbReference>
<dbReference type="SUPFAM" id="SSF46894">
    <property type="entry name" value="C-terminal effector domain of the bipartite response regulators"/>
    <property type="match status" value="1"/>
</dbReference>
<dbReference type="CDD" id="cd06170">
    <property type="entry name" value="LuxR_C_like"/>
    <property type="match status" value="1"/>
</dbReference>
<dbReference type="Gene3D" id="3.30.450.20">
    <property type="entry name" value="PAS domain"/>
    <property type="match status" value="1"/>
</dbReference>
<dbReference type="EMBL" id="CP047491">
    <property type="protein sequence ID" value="QHQ37719.1"/>
    <property type="molecule type" value="Genomic_DNA"/>
</dbReference>
<dbReference type="Proteomes" id="UP000464675">
    <property type="component" value="Chromosome"/>
</dbReference>
<dbReference type="OrthoDB" id="5736987at2"/>
<keyword evidence="3" id="KW-0804">Transcription</keyword>
<dbReference type="Pfam" id="PF00196">
    <property type="entry name" value="GerE"/>
    <property type="match status" value="1"/>
</dbReference>
<keyword evidence="1" id="KW-0805">Transcription regulation</keyword>
<name>A0A6P1T8Z4_9GAMM</name>
<feature type="domain" description="HTH luxR-type" evidence="5">
    <location>
        <begin position="197"/>
        <end position="262"/>
    </location>
</feature>
<evidence type="ECO:0000313" key="7">
    <source>
        <dbReference type="EMBL" id="QHQ37719.1"/>
    </source>
</evidence>
<dbReference type="AlphaFoldDB" id="A0A6P1T8Z4"/>
<evidence type="ECO:0000313" key="6">
    <source>
        <dbReference type="EMBL" id="MBB5211540.1"/>
    </source>
</evidence>
<evidence type="ECO:0000256" key="1">
    <source>
        <dbReference type="ARBA" id="ARBA00023015"/>
    </source>
</evidence>
<dbReference type="PANTHER" id="PTHR44688">
    <property type="entry name" value="DNA-BINDING TRANSCRIPTIONAL ACTIVATOR DEVR_DOSR"/>
    <property type="match status" value="1"/>
</dbReference>
<evidence type="ECO:0000313" key="9">
    <source>
        <dbReference type="Proteomes" id="UP000563601"/>
    </source>
</evidence>
<dbReference type="Gene3D" id="1.10.10.10">
    <property type="entry name" value="Winged helix-like DNA-binding domain superfamily/Winged helix DNA-binding domain"/>
    <property type="match status" value="1"/>
</dbReference>
<dbReference type="Proteomes" id="UP000563601">
    <property type="component" value="Unassembled WGS sequence"/>
</dbReference>
<accession>A0A6P1T8Z4</accession>
<organism evidence="6 9">
    <name type="scientific">Microbulbifer hydrolyticus</name>
    <dbReference type="NCBI Taxonomy" id="48074"/>
    <lineage>
        <taxon>Bacteria</taxon>
        <taxon>Pseudomonadati</taxon>
        <taxon>Pseudomonadota</taxon>
        <taxon>Gammaproteobacteria</taxon>
        <taxon>Cellvibrionales</taxon>
        <taxon>Microbulbiferaceae</taxon>
        <taxon>Microbulbifer</taxon>
    </lineage>
</organism>
<dbReference type="PROSITE" id="PS50043">
    <property type="entry name" value="HTH_LUXR_2"/>
    <property type="match status" value="1"/>
</dbReference>
<gene>
    <name evidence="7" type="ORF">GTQ55_01105</name>
    <name evidence="6" type="ORF">HNQ53_001758</name>
</gene>
<dbReference type="EMBL" id="JACHHR010000002">
    <property type="protein sequence ID" value="MBB5211540.1"/>
    <property type="molecule type" value="Genomic_DNA"/>
</dbReference>
<reference evidence="7 8" key="1">
    <citation type="submission" date="2020-01" db="EMBL/GenBank/DDBJ databases">
        <title>The possibility of degradation of plastic by Microbulbifer hydrolyticus IRE-31.</title>
        <authorList>
            <person name="Liu L."/>
        </authorList>
    </citation>
    <scope>NUCLEOTIDE SEQUENCE [LARGE SCALE GENOMIC DNA]</scope>
    <source>
        <strain evidence="7 8">IRE-31</strain>
    </source>
</reference>
<dbReference type="InterPro" id="IPR036388">
    <property type="entry name" value="WH-like_DNA-bd_sf"/>
</dbReference>
<dbReference type="InterPro" id="IPR000792">
    <property type="entry name" value="Tscrpt_reg_LuxR_C"/>
</dbReference>